<dbReference type="Pfam" id="PF13753">
    <property type="entry name" value="SWM_repeat"/>
    <property type="match status" value="1"/>
</dbReference>
<dbReference type="EMBL" id="FWEV01000136">
    <property type="protein sequence ID" value="SLM30355.1"/>
    <property type="molecule type" value="Genomic_DNA"/>
</dbReference>
<dbReference type="InterPro" id="IPR028059">
    <property type="entry name" value="SWM_rpt"/>
</dbReference>
<feature type="domain" description="SbsA Ig-like" evidence="2">
    <location>
        <begin position="1390"/>
        <end position="1500"/>
    </location>
</feature>
<name>A0A1W1HDB0_9BACT</name>
<dbReference type="InterPro" id="IPR014755">
    <property type="entry name" value="Cu-Rt/internalin_Ig-like"/>
</dbReference>
<keyword evidence="1" id="KW-0732">Signal</keyword>
<evidence type="ECO:0000256" key="1">
    <source>
        <dbReference type="ARBA" id="ARBA00022729"/>
    </source>
</evidence>
<gene>
    <name evidence="3" type="ORF">MTBBW1_2200009</name>
</gene>
<dbReference type="Proteomes" id="UP000191931">
    <property type="component" value="Unassembled WGS sequence"/>
</dbReference>
<proteinExistence type="predicted"/>
<dbReference type="RefSeq" id="WP_080808175.1">
    <property type="nucleotide sequence ID" value="NZ_LT828560.1"/>
</dbReference>
<dbReference type="STRING" id="1246637.MTBBW1_2200009"/>
<accession>A0A1W1HDB0</accession>
<evidence type="ECO:0000259" key="2">
    <source>
        <dbReference type="Pfam" id="PF13205"/>
    </source>
</evidence>
<dbReference type="Gene3D" id="2.60.40.1220">
    <property type="match status" value="1"/>
</dbReference>
<evidence type="ECO:0000313" key="3">
    <source>
        <dbReference type="EMBL" id="SLM30355.1"/>
    </source>
</evidence>
<sequence length="1628" mass="168522">MTLAGFNSEYYENALLDYFKTNYSEWSSNPKTVVDVQEWLVDQGQTAEEHYMSDGYSMGLSPNMYFDAGEYELAYAVYLGTLTETDDEGNETAMYADPAAAAAAALSGNAYEHYLEVGAALNVNPSNAFDDSDYAQALLDFLAANDANPDAWAEITVDMLQEVLPQFDMTPMTLYVDFADAFAANGFDQDPIAVSGDELVQGVAETYTLSNGVDVATANIFNAPRVWDVEGDDPKNSLNDDDVLTGTGENPTLNFTYVNDIDTGDWDIMPTLNDIETINIAFTNDDAQILDLQDATGVTTINASRIDDAEAASTVNIQAPLTSLSISNSNSPTSTYNATFVDSVLAGSADELALTLTNAQLAQLLIEGVNAAQGYEVINLESTGAANALAQMTTESIQSLIITGDQNLTIGSVANSAGSYTTVDASALEASLDYTIDAGIMGASPDGTSSGSVAFSLTGTVNNDTVRISDTVQVNDSLAVGDGDGDLLVMANSATTAFFENSATPQATGFEAIQVIRAVDGAAAADTLTVDLDQIEGDQTITLMNLETGAGAATFNLDNATAAEATAITILHSGATAAVNGDNEMDENIIDLDVADGVDTAGVTIAEGVNNVPRFSFTLTADSDGNNANATNSVSNITFTDVDSESNSVELTQYAMHTGTITVNSGVAGTYLNLDANGDSFGVDPDNFAVSNNTLSNTAVANQDSVFAAAYADTGYVSAAGAGYIYTDIDAGAAERIVASTIEASEFVGDLIVRVGEKNQDIATGSGDDTVIFDAVGVTDSSRLTAGLNISDKVAMGDGFDTIIIDGDVGATEVIGLDATEWTYLTGVDAIRLGTAGAGDYRLGISNKLVSQTDAGDRIVIINNDGDLTTAVNSDATINIRALDDSHFVDFYGANGDGGDESVNTLQVNEVTMSGASVLNGGDNNVVQTYTAADYVATVDGKPSSAYADLAWHVASGQMTIADAVIMAAADSVLDAGGAALNAADFVGVQNDANNNILEIYNDAEITVGDLANVSNFKTIRIMNDLGDAQLVNMTLTDAIVDSLVDASHASSSAQSETIKVAAVDNLTNGALSELNLQANTLTAKSNVHVLLGRGENVIETGDGDDVVVIAGNYVDGKYAVDPTTGFDMDEVANWIDDKDDDNDGLIDADQPGGTDADGLTPLVYDNTLSLGAGDNTVAFYGSLDLTTVNVNTNFKGVDAAIAYSEITINASLLAAIPSFTFAGDEEHTLTIIDDGGDLSDVNIILKGSGNLNITGTDLSGLYVVKADDATGNIIMNGEEVIPPVLETAVVDGDTITLTFDSVLAADAQPTLDTFAVTVGDDDVAVTARTVVDDMVVLTLAEAVVEGDEVSVSYTDPTNGNDLLAIQTQLNGYDADSFSTDVDNITLPPDTDAPTLESTTPADDATDVAVDANIVLTFNEDVQAGAGAFAIFDAADTTAPVATISAANAVFDGATVTLNPAADLDAGTDYFVRVQPTAVEDMAGNAFAGVMDATTFNFTTAAAASDGVEMVAGGTYEATADADIFVYDFTDMTGGNYGTLSMVGEDGTVTINNFDVANDIIRFVDSDGNPPAQGDFEANGYAVVPNGFDGETVVELIPYQGAAGDEAAVASDIVLAGIVVDAVTFEIA</sequence>
<dbReference type="Pfam" id="PF13205">
    <property type="entry name" value="Big_5"/>
    <property type="match status" value="1"/>
</dbReference>
<dbReference type="OrthoDB" id="5360696at2"/>
<dbReference type="InterPro" id="IPR032812">
    <property type="entry name" value="SbsA_Ig"/>
</dbReference>
<protein>
    <recommendedName>
        <fullName evidence="2">SbsA Ig-like domain-containing protein</fullName>
    </recommendedName>
</protein>
<organism evidence="3 4">
    <name type="scientific">Desulfamplus magnetovallimortis</name>
    <dbReference type="NCBI Taxonomy" id="1246637"/>
    <lineage>
        <taxon>Bacteria</taxon>
        <taxon>Pseudomonadati</taxon>
        <taxon>Thermodesulfobacteriota</taxon>
        <taxon>Desulfobacteria</taxon>
        <taxon>Desulfobacterales</taxon>
        <taxon>Desulfobacteraceae</taxon>
        <taxon>Desulfamplus</taxon>
    </lineage>
</organism>
<evidence type="ECO:0000313" key="4">
    <source>
        <dbReference type="Proteomes" id="UP000191931"/>
    </source>
</evidence>
<keyword evidence="4" id="KW-1185">Reference proteome</keyword>
<reference evidence="3 4" key="1">
    <citation type="submission" date="2017-03" db="EMBL/GenBank/DDBJ databases">
        <authorList>
            <person name="Afonso C.L."/>
            <person name="Miller P.J."/>
            <person name="Scott M.A."/>
            <person name="Spackman E."/>
            <person name="Goraichik I."/>
            <person name="Dimitrov K.M."/>
            <person name="Suarez D.L."/>
            <person name="Swayne D.E."/>
        </authorList>
    </citation>
    <scope>NUCLEOTIDE SEQUENCE [LARGE SCALE GENOMIC DNA]</scope>
    <source>
        <strain evidence="3">PRJEB14757</strain>
    </source>
</reference>